<accession>A0ABW2KJM9</accession>
<dbReference type="InterPro" id="IPR001638">
    <property type="entry name" value="Solute-binding_3/MltF_N"/>
</dbReference>
<keyword evidence="8" id="KW-1185">Reference proteome</keyword>
<sequence>MRVGRIATVASAAAAMTMALSSCGLFAGNGGGEAQSVVQKAEEEGTLTIGIKFDQPGLGLREPDGSYTGFDVDVARYVAQQLGVSEDNIEFVETTSQNRETFLEQGQVDLVLASYSITEERQERVSFGGPYYVAQQDILVRDGEDEIQSVEDLEGRTLCSASGSRSAFNVTETMEIDAQLREAGSYSECLELLSGGGVDAVTTDDTILAGYAAQQPGEFQIVGDKFSEERYGVGMPLGDTETCEAVNAAIAAMYEDGEAETLLENNFGEANFEYATELPEAEPCA</sequence>
<dbReference type="InterPro" id="IPR051455">
    <property type="entry name" value="Bact_solute-bind_prot3"/>
</dbReference>
<evidence type="ECO:0000256" key="4">
    <source>
        <dbReference type="RuleBase" id="RU003744"/>
    </source>
</evidence>
<dbReference type="EMBL" id="JBHTBH010000008">
    <property type="protein sequence ID" value="MFC7329588.1"/>
    <property type="molecule type" value="Genomic_DNA"/>
</dbReference>
<comment type="caution">
    <text evidence="7">The sequence shown here is derived from an EMBL/GenBank/DDBJ whole genome shotgun (WGS) entry which is preliminary data.</text>
</comment>
<dbReference type="Pfam" id="PF00497">
    <property type="entry name" value="SBP_bac_3"/>
    <property type="match status" value="1"/>
</dbReference>
<evidence type="ECO:0000256" key="3">
    <source>
        <dbReference type="ARBA" id="ARBA00022729"/>
    </source>
</evidence>
<dbReference type="SMART" id="SM00062">
    <property type="entry name" value="PBPb"/>
    <property type="match status" value="1"/>
</dbReference>
<feature type="chain" id="PRO_5045732410" evidence="5">
    <location>
        <begin position="28"/>
        <end position="285"/>
    </location>
</feature>
<evidence type="ECO:0000313" key="7">
    <source>
        <dbReference type="EMBL" id="MFC7329588.1"/>
    </source>
</evidence>
<dbReference type="PROSITE" id="PS01039">
    <property type="entry name" value="SBP_BACTERIAL_3"/>
    <property type="match status" value="1"/>
</dbReference>
<reference evidence="8" key="1">
    <citation type="journal article" date="2019" name="Int. J. Syst. Evol. Microbiol.">
        <title>The Global Catalogue of Microorganisms (GCM) 10K type strain sequencing project: providing services to taxonomists for standard genome sequencing and annotation.</title>
        <authorList>
            <consortium name="The Broad Institute Genomics Platform"/>
            <consortium name="The Broad Institute Genome Sequencing Center for Infectious Disease"/>
            <person name="Wu L."/>
            <person name="Ma J."/>
        </authorList>
    </citation>
    <scope>NUCLEOTIDE SEQUENCE [LARGE SCALE GENOMIC DNA]</scope>
    <source>
        <strain evidence="8">CGMCC 4.7382</strain>
    </source>
</reference>
<feature type="signal peptide" evidence="5">
    <location>
        <begin position="1"/>
        <end position="27"/>
    </location>
</feature>
<dbReference type="PANTHER" id="PTHR30085">
    <property type="entry name" value="AMINO ACID ABC TRANSPORTER PERMEASE"/>
    <property type="match status" value="1"/>
</dbReference>
<organism evidence="7 8">
    <name type="scientific">Marinactinospora rubrisoli</name>
    <dbReference type="NCBI Taxonomy" id="2715399"/>
    <lineage>
        <taxon>Bacteria</taxon>
        <taxon>Bacillati</taxon>
        <taxon>Actinomycetota</taxon>
        <taxon>Actinomycetes</taxon>
        <taxon>Streptosporangiales</taxon>
        <taxon>Nocardiopsidaceae</taxon>
        <taxon>Marinactinospora</taxon>
    </lineage>
</organism>
<feature type="domain" description="Solute-binding protein family 3/N-terminal" evidence="6">
    <location>
        <begin position="46"/>
        <end position="270"/>
    </location>
</feature>
<gene>
    <name evidence="7" type="ORF">ACFQRF_17805</name>
</gene>
<keyword evidence="2" id="KW-0813">Transport</keyword>
<dbReference type="SUPFAM" id="SSF53850">
    <property type="entry name" value="Periplasmic binding protein-like II"/>
    <property type="match status" value="1"/>
</dbReference>
<protein>
    <submittedName>
        <fullName evidence="7">Glutamate ABC transporter substrate-binding protein</fullName>
    </submittedName>
</protein>
<dbReference type="CDD" id="cd13690">
    <property type="entry name" value="PBP2_GluB"/>
    <property type="match status" value="1"/>
</dbReference>
<evidence type="ECO:0000256" key="5">
    <source>
        <dbReference type="SAM" id="SignalP"/>
    </source>
</evidence>
<name>A0ABW2KJM9_9ACTN</name>
<proteinExistence type="inferred from homology"/>
<evidence type="ECO:0000313" key="8">
    <source>
        <dbReference type="Proteomes" id="UP001596540"/>
    </source>
</evidence>
<dbReference type="Proteomes" id="UP001596540">
    <property type="component" value="Unassembled WGS sequence"/>
</dbReference>
<dbReference type="Gene3D" id="3.40.190.10">
    <property type="entry name" value="Periplasmic binding protein-like II"/>
    <property type="match status" value="2"/>
</dbReference>
<dbReference type="PROSITE" id="PS51257">
    <property type="entry name" value="PROKAR_LIPOPROTEIN"/>
    <property type="match status" value="1"/>
</dbReference>
<comment type="similarity">
    <text evidence="1 4">Belongs to the bacterial solute-binding protein 3 family.</text>
</comment>
<dbReference type="InterPro" id="IPR018313">
    <property type="entry name" value="SBP_3_CS"/>
</dbReference>
<evidence type="ECO:0000256" key="2">
    <source>
        <dbReference type="ARBA" id="ARBA00022448"/>
    </source>
</evidence>
<dbReference type="PANTHER" id="PTHR30085:SF6">
    <property type="entry name" value="ABC TRANSPORTER GLUTAMINE-BINDING PROTEIN GLNH"/>
    <property type="match status" value="1"/>
</dbReference>
<evidence type="ECO:0000259" key="6">
    <source>
        <dbReference type="SMART" id="SM00062"/>
    </source>
</evidence>
<keyword evidence="3 5" id="KW-0732">Signal</keyword>
<dbReference type="RefSeq" id="WP_379872237.1">
    <property type="nucleotide sequence ID" value="NZ_JBHTBH010000008.1"/>
</dbReference>
<evidence type="ECO:0000256" key="1">
    <source>
        <dbReference type="ARBA" id="ARBA00010333"/>
    </source>
</evidence>